<dbReference type="EMBL" id="JAUHHV010000011">
    <property type="protein sequence ID" value="KAK1408384.1"/>
    <property type="molecule type" value="Genomic_DNA"/>
</dbReference>
<accession>A0AAD8JPN4</accession>
<dbReference type="Proteomes" id="UP001229421">
    <property type="component" value="Unassembled WGS sequence"/>
</dbReference>
<feature type="compositionally biased region" description="Polar residues" evidence="1">
    <location>
        <begin position="1"/>
        <end position="19"/>
    </location>
</feature>
<reference evidence="2" key="1">
    <citation type="journal article" date="2023" name="bioRxiv">
        <title>Improved chromosome-level genome assembly for marigold (Tagetes erecta).</title>
        <authorList>
            <person name="Jiang F."/>
            <person name="Yuan L."/>
            <person name="Wang S."/>
            <person name="Wang H."/>
            <person name="Xu D."/>
            <person name="Wang A."/>
            <person name="Fan W."/>
        </authorList>
    </citation>
    <scope>NUCLEOTIDE SEQUENCE</scope>
    <source>
        <strain evidence="2">WSJ</strain>
        <tissue evidence="2">Leaf</tissue>
    </source>
</reference>
<comment type="caution">
    <text evidence="2">The sequence shown here is derived from an EMBL/GenBank/DDBJ whole genome shotgun (WGS) entry which is preliminary data.</text>
</comment>
<gene>
    <name evidence="2" type="ORF">QVD17_40112</name>
</gene>
<evidence type="ECO:0000313" key="2">
    <source>
        <dbReference type="EMBL" id="KAK1408384.1"/>
    </source>
</evidence>
<protein>
    <submittedName>
        <fullName evidence="2">Uncharacterized protein</fullName>
    </submittedName>
</protein>
<dbReference type="AlphaFoldDB" id="A0AAD8JPN4"/>
<name>A0AAD8JPN4_TARER</name>
<evidence type="ECO:0000313" key="3">
    <source>
        <dbReference type="Proteomes" id="UP001229421"/>
    </source>
</evidence>
<evidence type="ECO:0000256" key="1">
    <source>
        <dbReference type="SAM" id="MobiDB-lite"/>
    </source>
</evidence>
<feature type="region of interest" description="Disordered" evidence="1">
    <location>
        <begin position="1"/>
        <end position="28"/>
    </location>
</feature>
<sequence>MSPFSFSRTTEAPSTQRSKASLGKRRFKRNQGEEYSVVAAAVAEHQSSSESVDARKSEEVITDEPHVWKLPGSGRHMSPNAMLNVRQIPLSLRWLILSGGAGSSFPLKLGPDSPSVDEPCRGTLRFSGHWILTNVCVTQADILASASSTTARRGGGYDYSSYRNIFLSLLFIIHSIPKNQCGFSSRTC</sequence>
<proteinExistence type="predicted"/>
<organism evidence="2 3">
    <name type="scientific">Tagetes erecta</name>
    <name type="common">African marigold</name>
    <dbReference type="NCBI Taxonomy" id="13708"/>
    <lineage>
        <taxon>Eukaryota</taxon>
        <taxon>Viridiplantae</taxon>
        <taxon>Streptophyta</taxon>
        <taxon>Embryophyta</taxon>
        <taxon>Tracheophyta</taxon>
        <taxon>Spermatophyta</taxon>
        <taxon>Magnoliopsida</taxon>
        <taxon>eudicotyledons</taxon>
        <taxon>Gunneridae</taxon>
        <taxon>Pentapetalae</taxon>
        <taxon>asterids</taxon>
        <taxon>campanulids</taxon>
        <taxon>Asterales</taxon>
        <taxon>Asteraceae</taxon>
        <taxon>Asteroideae</taxon>
        <taxon>Heliantheae alliance</taxon>
        <taxon>Tageteae</taxon>
        <taxon>Tagetes</taxon>
    </lineage>
</organism>
<keyword evidence="3" id="KW-1185">Reference proteome</keyword>